<dbReference type="PROSITE" id="PS51257">
    <property type="entry name" value="PROKAR_LIPOPROTEIN"/>
    <property type="match status" value="1"/>
</dbReference>
<dbReference type="Pfam" id="PF13229">
    <property type="entry name" value="Beta_helix"/>
    <property type="match status" value="1"/>
</dbReference>
<dbReference type="Proteomes" id="UP000315971">
    <property type="component" value="Unassembled WGS sequence"/>
</dbReference>
<proteinExistence type="predicted"/>
<evidence type="ECO:0000313" key="4">
    <source>
        <dbReference type="Proteomes" id="UP000315971"/>
    </source>
</evidence>
<dbReference type="Gene3D" id="2.160.20.10">
    <property type="entry name" value="Single-stranded right-handed beta-helix, Pectin lyase-like"/>
    <property type="match status" value="1"/>
</dbReference>
<evidence type="ECO:0000256" key="1">
    <source>
        <dbReference type="SAM" id="MobiDB-lite"/>
    </source>
</evidence>
<dbReference type="AlphaFoldDB" id="A0A521AML1"/>
<evidence type="ECO:0000259" key="2">
    <source>
        <dbReference type="Pfam" id="PF13229"/>
    </source>
</evidence>
<dbReference type="PRINTS" id="PR01217">
    <property type="entry name" value="PRICHEXTENSN"/>
</dbReference>
<dbReference type="InterPro" id="IPR012334">
    <property type="entry name" value="Pectin_lyas_fold"/>
</dbReference>
<dbReference type="SUPFAM" id="SSF51126">
    <property type="entry name" value="Pectin lyase-like"/>
    <property type="match status" value="1"/>
</dbReference>
<feature type="domain" description="Right handed beta helix" evidence="2">
    <location>
        <begin position="226"/>
        <end position="408"/>
    </location>
</feature>
<evidence type="ECO:0000313" key="3">
    <source>
        <dbReference type="EMBL" id="SMO36046.1"/>
    </source>
</evidence>
<sequence length="423" mass="44543">MSMRNFFGLGNYSKNKMSLILGLALSVSIISCTKEEEIQPTESNTEVTPSDSTGISVTPPSTTPPAIDPGTPVTPPAVDPGAPATPPPTTTPPPITTTPPPTTTTTPPPTTTTPPPTTTTPPPTMTTPPTDKYDYLVSTSAELVSALGKATSGQIVYVADNAKIDLTNTATISLKAGVKLYSGRGKNGALGGLVYTNSLTKTMFKTAGTNVNINGLRIQGPSTTTASVTINYSMIGVLVNHDGALIENVEVFGFPYAGIKFQGNKTGRVTKSYIHHNQRAGLGYGIVLDKGFALIDYNYFDYNRHAIAGGGASGTSFEAAFNTVLEHATEHSFDMHGSEGDYKGVGGTSINVHDNTFYMGQYRAVTIRATPEKELIIKNNKFIHKSQDPAILLFSSGSWGSTTISGNTYGIPLVSVNVGPKTL</sequence>
<reference evidence="3 4" key="1">
    <citation type="submission" date="2017-05" db="EMBL/GenBank/DDBJ databases">
        <authorList>
            <person name="Varghese N."/>
            <person name="Submissions S."/>
        </authorList>
    </citation>
    <scope>NUCLEOTIDE SEQUENCE [LARGE SCALE GENOMIC DNA]</scope>
    <source>
        <strain evidence="3 4">DSM 21342</strain>
    </source>
</reference>
<dbReference type="InterPro" id="IPR011050">
    <property type="entry name" value="Pectin_lyase_fold/virulence"/>
</dbReference>
<keyword evidence="4" id="KW-1185">Reference proteome</keyword>
<gene>
    <name evidence="3" type="ORF">SAMN06265350_101269</name>
</gene>
<dbReference type="EMBL" id="FXSZ01000001">
    <property type="protein sequence ID" value="SMO36046.1"/>
    <property type="molecule type" value="Genomic_DNA"/>
</dbReference>
<dbReference type="InterPro" id="IPR039448">
    <property type="entry name" value="Beta_helix"/>
</dbReference>
<feature type="compositionally biased region" description="Polar residues" evidence="1">
    <location>
        <begin position="40"/>
        <end position="60"/>
    </location>
</feature>
<protein>
    <submittedName>
        <fullName evidence="3">Right handed beta helix region</fullName>
    </submittedName>
</protein>
<feature type="region of interest" description="Disordered" evidence="1">
    <location>
        <begin position="37"/>
        <end position="133"/>
    </location>
</feature>
<name>A0A521AML1_9SPHI</name>
<feature type="compositionally biased region" description="Pro residues" evidence="1">
    <location>
        <begin position="61"/>
        <end position="126"/>
    </location>
</feature>
<accession>A0A521AML1</accession>
<organism evidence="3 4">
    <name type="scientific">Solitalea koreensis</name>
    <dbReference type="NCBI Taxonomy" id="543615"/>
    <lineage>
        <taxon>Bacteria</taxon>
        <taxon>Pseudomonadati</taxon>
        <taxon>Bacteroidota</taxon>
        <taxon>Sphingobacteriia</taxon>
        <taxon>Sphingobacteriales</taxon>
        <taxon>Sphingobacteriaceae</taxon>
        <taxon>Solitalea</taxon>
    </lineage>
</organism>